<dbReference type="Gramene" id="Aco019309.1.mrna1">
    <property type="protein sequence ID" value="Aco019309.1.mrna1"/>
    <property type="gene ID" value="Aco019309.1.path1"/>
</dbReference>
<dbReference type="OrthoDB" id="1885101at2759"/>
<name>A0A6P5ERV1_ANACO</name>
<evidence type="ECO:0000256" key="1">
    <source>
        <dbReference type="SAM" id="MobiDB-lite"/>
    </source>
</evidence>
<keyword evidence="3" id="KW-1185">Reference proteome</keyword>
<dbReference type="Pfam" id="PF23156">
    <property type="entry name" value="DUF7054"/>
    <property type="match status" value="1"/>
</dbReference>
<dbReference type="AlphaFoldDB" id="A0A6P5ERV1"/>
<evidence type="ECO:0000259" key="2">
    <source>
        <dbReference type="Pfam" id="PF23156"/>
    </source>
</evidence>
<reference evidence="3" key="1">
    <citation type="journal article" date="2015" name="Nat. Genet.">
        <title>The pineapple genome and the evolution of CAM photosynthesis.</title>
        <authorList>
            <person name="Ming R."/>
            <person name="VanBuren R."/>
            <person name="Wai C.M."/>
            <person name="Tang H."/>
            <person name="Schatz M.C."/>
            <person name="Bowers J.E."/>
            <person name="Lyons E."/>
            <person name="Wang M.L."/>
            <person name="Chen J."/>
            <person name="Biggers E."/>
            <person name="Zhang J."/>
            <person name="Huang L."/>
            <person name="Zhang L."/>
            <person name="Miao W."/>
            <person name="Zhang J."/>
            <person name="Ye Z."/>
            <person name="Miao C."/>
            <person name="Lin Z."/>
            <person name="Wang H."/>
            <person name="Zhou H."/>
            <person name="Yim W.C."/>
            <person name="Priest H.D."/>
            <person name="Zheng C."/>
            <person name="Woodhouse M."/>
            <person name="Edger P.P."/>
            <person name="Guyot R."/>
            <person name="Guo H.B."/>
            <person name="Guo H."/>
            <person name="Zheng G."/>
            <person name="Singh R."/>
            <person name="Sharma A."/>
            <person name="Min X."/>
            <person name="Zheng Y."/>
            <person name="Lee H."/>
            <person name="Gurtowski J."/>
            <person name="Sedlazeck F.J."/>
            <person name="Harkess A."/>
            <person name="McKain M.R."/>
            <person name="Liao Z."/>
            <person name="Fang J."/>
            <person name="Liu J."/>
            <person name="Zhang X."/>
            <person name="Zhang Q."/>
            <person name="Hu W."/>
            <person name="Qin Y."/>
            <person name="Wang K."/>
            <person name="Chen L.Y."/>
            <person name="Shirley N."/>
            <person name="Lin Y.R."/>
            <person name="Liu L.Y."/>
            <person name="Hernandez A.G."/>
            <person name="Wright C.L."/>
            <person name="Bulone V."/>
            <person name="Tuskan G.A."/>
            <person name="Heath K."/>
            <person name="Zee F."/>
            <person name="Moore P.H."/>
            <person name="Sunkar R."/>
            <person name="Leebens-Mack J.H."/>
            <person name="Mockler T."/>
            <person name="Bennetzen J.L."/>
            <person name="Freeling M."/>
            <person name="Sankoff D."/>
            <person name="Paterson A.H."/>
            <person name="Zhu X."/>
            <person name="Yang X."/>
            <person name="Smith J.A."/>
            <person name="Cushman J.C."/>
            <person name="Paull R.E."/>
            <person name="Yu Q."/>
        </authorList>
    </citation>
    <scope>NUCLEOTIDE SEQUENCE [LARGE SCALE GENOMIC DNA]</scope>
    <source>
        <strain evidence="3">cv. F153</strain>
    </source>
</reference>
<reference evidence="4" key="2">
    <citation type="submission" date="2025-08" db="UniProtKB">
        <authorList>
            <consortium name="RefSeq"/>
        </authorList>
    </citation>
    <scope>IDENTIFICATION</scope>
    <source>
        <tissue evidence="4">Leaf</tissue>
    </source>
</reference>
<evidence type="ECO:0000313" key="4">
    <source>
        <dbReference type="RefSeq" id="XP_020083895.1"/>
    </source>
</evidence>
<feature type="domain" description="DUF7054" evidence="2">
    <location>
        <begin position="103"/>
        <end position="186"/>
    </location>
</feature>
<dbReference type="GeneID" id="109707184"/>
<accession>A0A6P5ERV1</accession>
<dbReference type="PANTHER" id="PTHR33270:SF6">
    <property type="entry name" value="OS02G0448600 PROTEIN"/>
    <property type="match status" value="1"/>
</dbReference>
<organism evidence="3 4">
    <name type="scientific">Ananas comosus</name>
    <name type="common">Pineapple</name>
    <name type="synonym">Ananas ananas</name>
    <dbReference type="NCBI Taxonomy" id="4615"/>
    <lineage>
        <taxon>Eukaryota</taxon>
        <taxon>Viridiplantae</taxon>
        <taxon>Streptophyta</taxon>
        <taxon>Embryophyta</taxon>
        <taxon>Tracheophyta</taxon>
        <taxon>Spermatophyta</taxon>
        <taxon>Magnoliopsida</taxon>
        <taxon>Liliopsida</taxon>
        <taxon>Poales</taxon>
        <taxon>Bromeliaceae</taxon>
        <taxon>Bromelioideae</taxon>
        <taxon>Ananas</taxon>
    </lineage>
</organism>
<dbReference type="InterPro" id="IPR040358">
    <property type="entry name" value="At4g22758-like"/>
</dbReference>
<protein>
    <submittedName>
        <fullName evidence="4">Uncharacterized protein At4g22758-like</fullName>
    </submittedName>
</protein>
<dbReference type="Proteomes" id="UP000515123">
    <property type="component" value="Linkage group 3"/>
</dbReference>
<sequence>MFQGNPNPRRRTSPSDTAAAARLRRRPKAAIKILPRTASEPVLWTPRSTSGGGDDDDPDRRRSPTIAAQIGGGGGDLSTSSSPSLFARAPRSPAAALGERWGEAKVVVSVTVEGSAGPVRAMVRLGASVEEAIAAVVERYGREGRSPKLDPAAAAAFQLHHSHFSLQSLNKSDKIGEVGGRSFYLRKNSGNNSFNFGQGDSDIKTISSEIILFNPRSVAIDPPNFFSFIIKKLNKIGRRTKKLWRMVTCITCL</sequence>
<evidence type="ECO:0000313" key="3">
    <source>
        <dbReference type="Proteomes" id="UP000515123"/>
    </source>
</evidence>
<feature type="region of interest" description="Disordered" evidence="1">
    <location>
        <begin position="1"/>
        <end position="87"/>
    </location>
</feature>
<dbReference type="PANTHER" id="PTHR33270">
    <property type="entry name" value="BNAC05G50380D PROTEIN"/>
    <property type="match status" value="1"/>
</dbReference>
<gene>
    <name evidence="4" type="primary">LOC109707184</name>
</gene>
<dbReference type="InterPro" id="IPR055482">
    <property type="entry name" value="DUF7054"/>
</dbReference>
<dbReference type="RefSeq" id="XP_020083895.1">
    <property type="nucleotide sequence ID" value="XM_020228306.1"/>
</dbReference>
<proteinExistence type="predicted"/>